<feature type="region of interest" description="Disordered" evidence="1">
    <location>
        <begin position="361"/>
        <end position="392"/>
    </location>
</feature>
<feature type="transmembrane region" description="Helical" evidence="2">
    <location>
        <begin position="222"/>
        <end position="244"/>
    </location>
</feature>
<keyword evidence="4" id="KW-1185">Reference proteome</keyword>
<feature type="transmembrane region" description="Helical" evidence="2">
    <location>
        <begin position="7"/>
        <end position="23"/>
    </location>
</feature>
<accession>A0A3M2L4T2</accession>
<keyword evidence="2" id="KW-0812">Transmembrane</keyword>
<dbReference type="GO" id="GO:0022857">
    <property type="term" value="F:transmembrane transporter activity"/>
    <property type="evidence" value="ECO:0007669"/>
    <property type="project" value="InterPro"/>
</dbReference>
<comment type="caution">
    <text evidence="3">The sequence shown here is derived from an EMBL/GenBank/DDBJ whole genome shotgun (WGS) entry which is preliminary data.</text>
</comment>
<proteinExistence type="predicted"/>
<feature type="transmembrane region" description="Helical" evidence="2">
    <location>
        <begin position="29"/>
        <end position="47"/>
    </location>
</feature>
<dbReference type="PANTHER" id="PTHR23542">
    <property type="match status" value="1"/>
</dbReference>
<protein>
    <submittedName>
        <fullName evidence="3">MFS transporter</fullName>
    </submittedName>
</protein>
<feature type="compositionally biased region" description="Polar residues" evidence="1">
    <location>
        <begin position="361"/>
        <end position="376"/>
    </location>
</feature>
<feature type="transmembrane region" description="Helical" evidence="2">
    <location>
        <begin position="336"/>
        <end position="356"/>
    </location>
</feature>
<dbReference type="Gene3D" id="1.20.1250.20">
    <property type="entry name" value="MFS general substrate transporter like domains"/>
    <property type="match status" value="1"/>
</dbReference>
<evidence type="ECO:0000256" key="2">
    <source>
        <dbReference type="SAM" id="Phobius"/>
    </source>
</evidence>
<reference evidence="3 4" key="1">
    <citation type="submission" date="2018-10" db="EMBL/GenBank/DDBJ databases">
        <title>Isolation from cow dung.</title>
        <authorList>
            <person name="Ling L."/>
        </authorList>
    </citation>
    <scope>NUCLEOTIDE SEQUENCE [LARGE SCALE GENOMIC DNA]</scope>
    <source>
        <strain evidence="3 4">NEAU-LL90</strain>
    </source>
</reference>
<feature type="transmembrane region" description="Helical" evidence="2">
    <location>
        <begin position="307"/>
        <end position="330"/>
    </location>
</feature>
<evidence type="ECO:0000256" key="1">
    <source>
        <dbReference type="SAM" id="MobiDB-lite"/>
    </source>
</evidence>
<dbReference type="OrthoDB" id="4229605at2"/>
<feature type="compositionally biased region" description="Basic and acidic residues" evidence="1">
    <location>
        <begin position="382"/>
        <end position="392"/>
    </location>
</feature>
<dbReference type="PANTHER" id="PTHR23542:SF1">
    <property type="entry name" value="MAJOR FACILITATOR SUPERFAMILY (MFS) PROFILE DOMAIN-CONTAINING PROTEIN"/>
    <property type="match status" value="1"/>
</dbReference>
<evidence type="ECO:0000313" key="4">
    <source>
        <dbReference type="Proteomes" id="UP000279275"/>
    </source>
</evidence>
<evidence type="ECO:0000313" key="3">
    <source>
        <dbReference type="EMBL" id="RMI31976.1"/>
    </source>
</evidence>
<dbReference type="AlphaFoldDB" id="A0A3M2L4T2"/>
<dbReference type="Pfam" id="PF07690">
    <property type="entry name" value="MFS_1"/>
    <property type="match status" value="1"/>
</dbReference>
<feature type="transmembrane region" description="Helical" evidence="2">
    <location>
        <begin position="59"/>
        <end position="76"/>
    </location>
</feature>
<dbReference type="InterPro" id="IPR036259">
    <property type="entry name" value="MFS_trans_sf"/>
</dbReference>
<gene>
    <name evidence="3" type="ORF">EBN03_17275</name>
</gene>
<dbReference type="EMBL" id="RFFH01000006">
    <property type="protein sequence ID" value="RMI31976.1"/>
    <property type="molecule type" value="Genomic_DNA"/>
</dbReference>
<keyword evidence="2" id="KW-0472">Membrane</keyword>
<dbReference type="InterPro" id="IPR011701">
    <property type="entry name" value="MFS"/>
</dbReference>
<keyword evidence="2" id="KW-1133">Transmembrane helix</keyword>
<feature type="transmembrane region" description="Helical" evidence="2">
    <location>
        <begin position="189"/>
        <end position="210"/>
    </location>
</feature>
<feature type="transmembrane region" description="Helical" evidence="2">
    <location>
        <begin position="116"/>
        <end position="141"/>
    </location>
</feature>
<feature type="transmembrane region" description="Helical" evidence="2">
    <location>
        <begin position="251"/>
        <end position="269"/>
    </location>
</feature>
<organism evidence="3 4">
    <name type="scientific">Nocardia stercoris</name>
    <dbReference type="NCBI Taxonomy" id="2483361"/>
    <lineage>
        <taxon>Bacteria</taxon>
        <taxon>Bacillati</taxon>
        <taxon>Actinomycetota</taxon>
        <taxon>Actinomycetes</taxon>
        <taxon>Mycobacteriales</taxon>
        <taxon>Nocardiaceae</taxon>
        <taxon>Nocardia</taxon>
    </lineage>
</organism>
<dbReference type="Proteomes" id="UP000279275">
    <property type="component" value="Unassembled WGS sequence"/>
</dbReference>
<sequence>MLVRTPFFALGVVLTVHVVQTLGRSYAQAGLLVGVVTVCTALSGPWRGRLVDRLGLRRAILPSLLIVGTCWAIAPFTGYPGLVLLAGAAGAMEIPIFGIVRQAVLAGATEDERRSALALDSVTVEMSYMVGPILGVAAIGIFPTSWVLLGVQSLHVLGGVLLWLVDLPLRSDDETTPPVPRREWLRGPFLALCVGAAVSTVLLAGTELTVVAAMRGFGDQRWLGLTMAIWGLGSLLGGLTYGAIHRPVSTYLLLAGLGLVTYPLIFATGPVTLTALAFVSGFFCAPTLTAGVDELSRVVPEGGRGEALGWQGGAMTAGTSLGAAFAGIAIDTVGVHGAFAVAATAGLVVGSVLYLVTRPHTQADSPDSRRSGTAASVSVGEAHGEDRGGPLV</sequence>
<name>A0A3M2L4T2_9NOCA</name>
<dbReference type="SUPFAM" id="SSF103473">
    <property type="entry name" value="MFS general substrate transporter"/>
    <property type="match status" value="1"/>
</dbReference>